<dbReference type="InterPro" id="IPR040411">
    <property type="entry name" value="At5g23160-like"/>
</dbReference>
<keyword evidence="2" id="KW-0812">Transmembrane</keyword>
<dbReference type="PANTHER" id="PTHR34379:SF6">
    <property type="entry name" value="PROTEIN 3F"/>
    <property type="match status" value="1"/>
</dbReference>
<dbReference type="Proteomes" id="UP001222027">
    <property type="component" value="Unassembled WGS sequence"/>
</dbReference>
<evidence type="ECO:0000313" key="4">
    <source>
        <dbReference type="Proteomes" id="UP001222027"/>
    </source>
</evidence>
<proteinExistence type="predicted"/>
<gene>
    <name evidence="3" type="ORF">OPV22_032012</name>
</gene>
<keyword evidence="4" id="KW-1185">Reference proteome</keyword>
<keyword evidence="2" id="KW-0472">Membrane</keyword>
<name>A0AAV8NZR1_ENSVE</name>
<comment type="caution">
    <text evidence="3">The sequence shown here is derived from an EMBL/GenBank/DDBJ whole genome shotgun (WGS) entry which is preliminary data.</text>
</comment>
<dbReference type="EMBL" id="JAQQAF010000009">
    <property type="protein sequence ID" value="KAJ8459086.1"/>
    <property type="molecule type" value="Genomic_DNA"/>
</dbReference>
<sequence>MGNCSRKHQGVFCFSASSLDDEAIGYRGEINPESPHYLRSRQHRRVVAKVLGSTAVSAFLKRSKRRRKDSSQPSSQKGSDSTDDDDRKTASILSTDGSSKSSFFSIASSPSFRSTPDATVQKPQQRKQAPPPGRPEGRKTPSGPVRTCDSGIEIFLLIGSLVVMVFWGRFLAILWTSSWLFFIACWCYARGTAAATVIKQADECTLTTELRRRWMEEAEEKKRVVRRGLLERSRRI</sequence>
<evidence type="ECO:0000256" key="1">
    <source>
        <dbReference type="SAM" id="MobiDB-lite"/>
    </source>
</evidence>
<evidence type="ECO:0000256" key="2">
    <source>
        <dbReference type="SAM" id="Phobius"/>
    </source>
</evidence>
<evidence type="ECO:0008006" key="5">
    <source>
        <dbReference type="Google" id="ProtNLM"/>
    </source>
</evidence>
<reference evidence="3 4" key="1">
    <citation type="submission" date="2022-12" db="EMBL/GenBank/DDBJ databases">
        <title>Chromosome-scale assembly of the Ensete ventricosum genome.</title>
        <authorList>
            <person name="Dussert Y."/>
            <person name="Stocks J."/>
            <person name="Wendawek A."/>
            <person name="Woldeyes F."/>
            <person name="Nichols R.A."/>
            <person name="Borrell J.S."/>
        </authorList>
    </citation>
    <scope>NUCLEOTIDE SEQUENCE [LARGE SCALE GENOMIC DNA]</scope>
    <source>
        <strain evidence="4">cv. Maze</strain>
        <tissue evidence="3">Seeds</tissue>
    </source>
</reference>
<keyword evidence="2" id="KW-1133">Transmembrane helix</keyword>
<feature type="transmembrane region" description="Helical" evidence="2">
    <location>
        <begin position="173"/>
        <end position="189"/>
    </location>
</feature>
<accession>A0AAV8NZR1</accession>
<dbReference type="AlphaFoldDB" id="A0AAV8NZR1"/>
<organism evidence="3 4">
    <name type="scientific">Ensete ventricosum</name>
    <name type="common">Abyssinian banana</name>
    <name type="synonym">Musa ensete</name>
    <dbReference type="NCBI Taxonomy" id="4639"/>
    <lineage>
        <taxon>Eukaryota</taxon>
        <taxon>Viridiplantae</taxon>
        <taxon>Streptophyta</taxon>
        <taxon>Embryophyta</taxon>
        <taxon>Tracheophyta</taxon>
        <taxon>Spermatophyta</taxon>
        <taxon>Magnoliopsida</taxon>
        <taxon>Liliopsida</taxon>
        <taxon>Zingiberales</taxon>
        <taxon>Musaceae</taxon>
        <taxon>Ensete</taxon>
    </lineage>
</organism>
<feature type="compositionally biased region" description="Low complexity" evidence="1">
    <location>
        <begin position="94"/>
        <end position="114"/>
    </location>
</feature>
<feature type="region of interest" description="Disordered" evidence="1">
    <location>
        <begin position="59"/>
        <end position="145"/>
    </location>
</feature>
<dbReference type="PANTHER" id="PTHR34379">
    <property type="entry name" value="OS07G0553800 PROTEIN"/>
    <property type="match status" value="1"/>
</dbReference>
<evidence type="ECO:0000313" key="3">
    <source>
        <dbReference type="EMBL" id="KAJ8459086.1"/>
    </source>
</evidence>
<protein>
    <recommendedName>
        <fullName evidence="5">Transmembrane protein</fullName>
    </recommendedName>
</protein>